<gene>
    <name evidence="2" type="ORF">COCHEDRAFT_1219758</name>
</gene>
<reference evidence="2 3" key="1">
    <citation type="journal article" date="2012" name="PLoS Pathog.">
        <title>Diverse lifestyles and strategies of plant pathogenesis encoded in the genomes of eighteen Dothideomycetes fungi.</title>
        <authorList>
            <person name="Ohm R.A."/>
            <person name="Feau N."/>
            <person name="Henrissat B."/>
            <person name="Schoch C.L."/>
            <person name="Horwitz B.A."/>
            <person name="Barry K.W."/>
            <person name="Condon B.J."/>
            <person name="Copeland A.C."/>
            <person name="Dhillon B."/>
            <person name="Glaser F."/>
            <person name="Hesse C.N."/>
            <person name="Kosti I."/>
            <person name="LaButti K."/>
            <person name="Lindquist E.A."/>
            <person name="Lucas S."/>
            <person name="Salamov A.A."/>
            <person name="Bradshaw R.E."/>
            <person name="Ciuffetti L."/>
            <person name="Hamelin R.C."/>
            <person name="Kema G.H.J."/>
            <person name="Lawrence C."/>
            <person name="Scott J.A."/>
            <person name="Spatafora J.W."/>
            <person name="Turgeon B.G."/>
            <person name="de Wit P.J.G.M."/>
            <person name="Zhong S."/>
            <person name="Goodwin S.B."/>
            <person name="Grigoriev I.V."/>
        </authorList>
    </citation>
    <scope>NUCLEOTIDE SEQUENCE [LARGE SCALE GENOMIC DNA]</scope>
    <source>
        <strain evidence="3">C5 / ATCC 48332 / race O</strain>
    </source>
</reference>
<dbReference type="OrthoDB" id="3693021at2759"/>
<dbReference type="HOGENOM" id="CLU_415591_0_0_1"/>
<dbReference type="eggNOG" id="ENOG502QRT9">
    <property type="taxonomic scope" value="Eukaryota"/>
</dbReference>
<dbReference type="Proteomes" id="UP000016936">
    <property type="component" value="Unassembled WGS sequence"/>
</dbReference>
<name>M2TEJ5_COCH5</name>
<evidence type="ECO:0000313" key="3">
    <source>
        <dbReference type="Proteomes" id="UP000016936"/>
    </source>
</evidence>
<feature type="region of interest" description="Disordered" evidence="1">
    <location>
        <begin position="303"/>
        <end position="327"/>
    </location>
</feature>
<accession>M2TEJ5</accession>
<sequence length="693" mass="76828">MSFFIQHQTTQYTAYSGRAIQPTPYQPYHPPCSFAPQVSLGDAQGWLKESAPDLMNEHPTSIVPGIDPNQLFLISKNVKGVYTPKDLWNVRYLSPAERYELYVSFGVFGRTMQSHEPGSPEYTSAFDLIKEMSQEIAQKEAQWYAQFADKRRGTREQQTKRFKDIVVEQMHAVDIRSAPQASSASSSTHVALAGKQPGADNDTAIIIDDEQDSSPRPSRGQKRRAPGPEAGEDCRTAKRVSPELDESVRLEREAKAKAEHQRYLAQKEFVDRIYLDGDRSRKSTDPIWQKLAAFDAFEAAKQIPLPKKKRRQSSPEEDEPRLADRDGRFQLPSRDLASYPLKTPDRYMCLHVDTGCGGKKDCTCHNHDCCRNGFTLRQLEGAVKRKYERVCSKIEEHAFMHGDLDQRYKTWENWFSKVMRDRDSTRVKACMPPLEWKHDPRMEGVNAAAQRASDPRQAPAKKTRSKPRSALERLQVRQREEQERQIEEAISQTTQKVVGAAEESGSQGGGQASPAISTEVYEGRQQPDRVSLQAEDEEVEQQKAEEPILTPGENMAEDHGDEGTDVALFGEPLDEDGNNGSNLKQASGAPQGGLFDASELADILNPAVPVSGDGSDLAALGGDPQMGMFDASELADFSSFAAPVVGEEGLGFVELSAGSQGGLFDASEMADIFNPAVPVSGDGFSNDLFEGLF</sequence>
<dbReference type="OMA" id="WENWFSK"/>
<reference evidence="3" key="2">
    <citation type="journal article" date="2013" name="PLoS Genet.">
        <title>Comparative genome structure, secondary metabolite, and effector coding capacity across Cochliobolus pathogens.</title>
        <authorList>
            <person name="Condon B.J."/>
            <person name="Leng Y."/>
            <person name="Wu D."/>
            <person name="Bushley K.E."/>
            <person name="Ohm R.A."/>
            <person name="Otillar R."/>
            <person name="Martin J."/>
            <person name="Schackwitz W."/>
            <person name="Grimwood J."/>
            <person name="MohdZainudin N."/>
            <person name="Xue C."/>
            <person name="Wang R."/>
            <person name="Manning V.A."/>
            <person name="Dhillon B."/>
            <person name="Tu Z.J."/>
            <person name="Steffenson B.J."/>
            <person name="Salamov A."/>
            <person name="Sun H."/>
            <person name="Lowry S."/>
            <person name="LaButti K."/>
            <person name="Han J."/>
            <person name="Copeland A."/>
            <person name="Lindquist E."/>
            <person name="Barry K."/>
            <person name="Schmutz J."/>
            <person name="Baker S.E."/>
            <person name="Ciuffetti L.M."/>
            <person name="Grigoriev I.V."/>
            <person name="Zhong S."/>
            <person name="Turgeon B.G."/>
        </authorList>
    </citation>
    <scope>NUCLEOTIDE SEQUENCE [LARGE SCALE GENOMIC DNA]</scope>
    <source>
        <strain evidence="3">C5 / ATCC 48332 / race O</strain>
    </source>
</reference>
<organism evidence="2 3">
    <name type="scientific">Cochliobolus heterostrophus (strain C5 / ATCC 48332 / race O)</name>
    <name type="common">Southern corn leaf blight fungus</name>
    <name type="synonym">Bipolaris maydis</name>
    <dbReference type="NCBI Taxonomy" id="701091"/>
    <lineage>
        <taxon>Eukaryota</taxon>
        <taxon>Fungi</taxon>
        <taxon>Dikarya</taxon>
        <taxon>Ascomycota</taxon>
        <taxon>Pezizomycotina</taxon>
        <taxon>Dothideomycetes</taxon>
        <taxon>Pleosporomycetidae</taxon>
        <taxon>Pleosporales</taxon>
        <taxon>Pleosporineae</taxon>
        <taxon>Pleosporaceae</taxon>
        <taxon>Bipolaris</taxon>
    </lineage>
</organism>
<dbReference type="AlphaFoldDB" id="M2TEJ5"/>
<feature type="region of interest" description="Disordered" evidence="1">
    <location>
        <begin position="438"/>
        <end position="565"/>
    </location>
</feature>
<feature type="compositionally biased region" description="Basic and acidic residues" evidence="1">
    <location>
        <begin position="232"/>
        <end position="248"/>
    </location>
</feature>
<evidence type="ECO:0000256" key="1">
    <source>
        <dbReference type="SAM" id="MobiDB-lite"/>
    </source>
</evidence>
<protein>
    <submittedName>
        <fullName evidence="2">Uncharacterized protein</fullName>
    </submittedName>
</protein>
<dbReference type="EMBL" id="KB445597">
    <property type="protein sequence ID" value="EMD84944.1"/>
    <property type="molecule type" value="Genomic_DNA"/>
</dbReference>
<evidence type="ECO:0000313" key="2">
    <source>
        <dbReference type="EMBL" id="EMD84944.1"/>
    </source>
</evidence>
<feature type="compositionally biased region" description="Basic and acidic residues" evidence="1">
    <location>
        <begin position="469"/>
        <end position="487"/>
    </location>
</feature>
<keyword evidence="3" id="KW-1185">Reference proteome</keyword>
<feature type="region of interest" description="Disordered" evidence="1">
    <location>
        <begin position="177"/>
        <end position="248"/>
    </location>
</feature>
<feature type="compositionally biased region" description="Low complexity" evidence="1">
    <location>
        <begin position="177"/>
        <end position="193"/>
    </location>
</feature>
<proteinExistence type="predicted"/>
<dbReference type="STRING" id="701091.M2TEJ5"/>